<feature type="transmembrane region" description="Helical" evidence="1">
    <location>
        <begin position="12"/>
        <end position="34"/>
    </location>
</feature>
<evidence type="ECO:0000313" key="3">
    <source>
        <dbReference type="EMBL" id="SCW32695.1"/>
    </source>
</evidence>
<feature type="transmembrane region" description="Helical" evidence="1">
    <location>
        <begin position="40"/>
        <end position="58"/>
    </location>
</feature>
<proteinExistence type="predicted"/>
<feature type="domain" description="Uncharacterized protein YyaB-like PH" evidence="2">
    <location>
        <begin position="60"/>
        <end position="133"/>
    </location>
</feature>
<keyword evidence="1" id="KW-0472">Membrane</keyword>
<dbReference type="EMBL" id="FMTT01000003">
    <property type="protein sequence ID" value="SCW32695.1"/>
    <property type="molecule type" value="Genomic_DNA"/>
</dbReference>
<dbReference type="GO" id="GO:0030153">
    <property type="term" value="P:bacteriocin immunity"/>
    <property type="evidence" value="ECO:0007669"/>
    <property type="project" value="InterPro"/>
</dbReference>
<keyword evidence="1" id="KW-0812">Transmembrane</keyword>
<evidence type="ECO:0000313" key="4">
    <source>
        <dbReference type="Proteomes" id="UP000198601"/>
    </source>
</evidence>
<dbReference type="STRING" id="624147.SAMN04487970_10039"/>
<dbReference type="InterPro" id="IPR009589">
    <property type="entry name" value="PH_YyaB-like"/>
</dbReference>
<dbReference type="OrthoDB" id="6658731at2"/>
<sequence>MRFEPQRDAAFAFLFGIIVLLLLAVIVAIWFAPATLGEKIPLILVIMVFETFFLLVWYNTHYVITDTHVIIVLGIFKSKIPLDSITSVTSIKTLLAGPAFSTNRLNIQYNNGMSFAHVAPKDREAFVSALRKHSSDRIPIKLD</sequence>
<dbReference type="Pfam" id="PF06713">
    <property type="entry name" value="bPH_4"/>
    <property type="match status" value="1"/>
</dbReference>
<accession>A0A1G4PKK8</accession>
<reference evidence="4" key="1">
    <citation type="submission" date="2016-10" db="EMBL/GenBank/DDBJ databases">
        <authorList>
            <person name="Varghese N."/>
            <person name="Submissions S."/>
        </authorList>
    </citation>
    <scope>NUCLEOTIDE SEQUENCE [LARGE SCALE GENOMIC DNA]</scope>
    <source>
        <strain evidence="4">CGMCC 1.8946</strain>
    </source>
</reference>
<protein>
    <submittedName>
        <fullName evidence="3">PH domain-containing protein</fullName>
    </submittedName>
</protein>
<keyword evidence="1" id="KW-1133">Transmembrane helix</keyword>
<keyword evidence="4" id="KW-1185">Reference proteome</keyword>
<evidence type="ECO:0000256" key="1">
    <source>
        <dbReference type="SAM" id="Phobius"/>
    </source>
</evidence>
<evidence type="ECO:0000259" key="2">
    <source>
        <dbReference type="Pfam" id="PF06713"/>
    </source>
</evidence>
<organism evidence="3 4">
    <name type="scientific">Paenibacillus tianmuensis</name>
    <dbReference type="NCBI Taxonomy" id="624147"/>
    <lineage>
        <taxon>Bacteria</taxon>
        <taxon>Bacillati</taxon>
        <taxon>Bacillota</taxon>
        <taxon>Bacilli</taxon>
        <taxon>Bacillales</taxon>
        <taxon>Paenibacillaceae</taxon>
        <taxon>Paenibacillus</taxon>
    </lineage>
</organism>
<dbReference type="Proteomes" id="UP000198601">
    <property type="component" value="Unassembled WGS sequence"/>
</dbReference>
<dbReference type="RefSeq" id="WP_090666631.1">
    <property type="nucleotide sequence ID" value="NZ_FMTT01000003.1"/>
</dbReference>
<name>A0A1G4PKK8_9BACL</name>
<gene>
    <name evidence="3" type="ORF">SAMN04487970_10039</name>
</gene>
<dbReference type="AlphaFoldDB" id="A0A1G4PKK8"/>